<evidence type="ECO:0000259" key="5">
    <source>
        <dbReference type="PROSITE" id="PS50075"/>
    </source>
</evidence>
<dbReference type="CDD" id="cd05930">
    <property type="entry name" value="A_NRPS"/>
    <property type="match status" value="2"/>
</dbReference>
<dbReference type="Pfam" id="PF13193">
    <property type="entry name" value="AMP-binding_C"/>
    <property type="match status" value="1"/>
</dbReference>
<dbReference type="InterPro" id="IPR001242">
    <property type="entry name" value="Condensation_dom"/>
</dbReference>
<dbReference type="PANTHER" id="PTHR45527">
    <property type="entry name" value="NONRIBOSOMAL PEPTIDE SYNTHETASE"/>
    <property type="match status" value="1"/>
</dbReference>
<feature type="domain" description="Carrier" evidence="5">
    <location>
        <begin position="812"/>
        <end position="888"/>
    </location>
</feature>
<feature type="signal peptide" evidence="4">
    <location>
        <begin position="1"/>
        <end position="22"/>
    </location>
</feature>
<dbReference type="InterPro" id="IPR025110">
    <property type="entry name" value="AMP-bd_C"/>
</dbReference>
<dbReference type="PANTHER" id="PTHR45527:SF1">
    <property type="entry name" value="FATTY ACID SYNTHASE"/>
    <property type="match status" value="1"/>
</dbReference>
<evidence type="ECO:0000256" key="3">
    <source>
        <dbReference type="ARBA" id="ARBA00022598"/>
    </source>
</evidence>
<dbReference type="GO" id="GO:0016874">
    <property type="term" value="F:ligase activity"/>
    <property type="evidence" value="ECO:0007669"/>
    <property type="project" value="UniProtKB-KW"/>
</dbReference>
<dbReference type="Gene3D" id="3.30.559.30">
    <property type="entry name" value="Nonribosomal peptide synthetase, condensation domain"/>
    <property type="match status" value="3"/>
</dbReference>
<dbReference type="Pfam" id="PF00550">
    <property type="entry name" value="PP-binding"/>
    <property type="match status" value="2"/>
</dbReference>
<dbReference type="PROSITE" id="PS00455">
    <property type="entry name" value="AMP_BINDING"/>
    <property type="match status" value="2"/>
</dbReference>
<dbReference type="InterPro" id="IPR006162">
    <property type="entry name" value="Ppantetheine_attach_site"/>
</dbReference>
<keyword evidence="7" id="KW-1185">Reference proteome</keyword>
<dbReference type="SMART" id="SM01294">
    <property type="entry name" value="PKS_PP_betabranch"/>
    <property type="match status" value="1"/>
</dbReference>
<dbReference type="Gene3D" id="3.30.559.10">
    <property type="entry name" value="Chloramphenicol acetyltransferase-like domain"/>
    <property type="match status" value="3"/>
</dbReference>
<dbReference type="PROSITE" id="PS00012">
    <property type="entry name" value="PHOSPHOPANTETHEINE"/>
    <property type="match status" value="1"/>
</dbReference>
<dbReference type="InterPro" id="IPR009081">
    <property type="entry name" value="PP-bd_ACP"/>
</dbReference>
<dbReference type="InterPro" id="IPR010071">
    <property type="entry name" value="AA_adenyl_dom"/>
</dbReference>
<feature type="non-terminal residue" evidence="6">
    <location>
        <position position="2412"/>
    </location>
</feature>
<dbReference type="EMBL" id="JANBPT010001545">
    <property type="protein sequence ID" value="KAJ1906820.1"/>
    <property type="molecule type" value="Genomic_DNA"/>
</dbReference>
<accession>A0A9W7ZG36</accession>
<dbReference type="GO" id="GO:0031177">
    <property type="term" value="F:phosphopantetheine binding"/>
    <property type="evidence" value="ECO:0007669"/>
    <property type="project" value="InterPro"/>
</dbReference>
<comment type="caution">
    <text evidence="6">The sequence shown here is derived from an EMBL/GenBank/DDBJ whole genome shotgun (WGS) entry which is preliminary data.</text>
</comment>
<dbReference type="CDD" id="cd19542">
    <property type="entry name" value="CT_NRPS-like"/>
    <property type="match status" value="1"/>
</dbReference>
<dbReference type="Proteomes" id="UP001150569">
    <property type="component" value="Unassembled WGS sequence"/>
</dbReference>
<dbReference type="Gene3D" id="3.30.300.30">
    <property type="match status" value="2"/>
</dbReference>
<dbReference type="GO" id="GO:0043041">
    <property type="term" value="P:amino acid activation for nonribosomal peptide biosynthetic process"/>
    <property type="evidence" value="ECO:0007669"/>
    <property type="project" value="TreeGrafter"/>
</dbReference>
<evidence type="ECO:0000313" key="7">
    <source>
        <dbReference type="Proteomes" id="UP001150569"/>
    </source>
</evidence>
<organism evidence="6 7">
    <name type="scientific">Tieghemiomyces parasiticus</name>
    <dbReference type="NCBI Taxonomy" id="78921"/>
    <lineage>
        <taxon>Eukaryota</taxon>
        <taxon>Fungi</taxon>
        <taxon>Fungi incertae sedis</taxon>
        <taxon>Zoopagomycota</taxon>
        <taxon>Kickxellomycotina</taxon>
        <taxon>Dimargaritomycetes</taxon>
        <taxon>Dimargaritales</taxon>
        <taxon>Dimargaritaceae</taxon>
        <taxon>Tieghemiomyces</taxon>
    </lineage>
</organism>
<dbReference type="GO" id="GO:0044550">
    <property type="term" value="P:secondary metabolite biosynthetic process"/>
    <property type="evidence" value="ECO:0007669"/>
    <property type="project" value="TreeGrafter"/>
</dbReference>
<dbReference type="SMART" id="SM00823">
    <property type="entry name" value="PKS_PP"/>
    <property type="match status" value="2"/>
</dbReference>
<evidence type="ECO:0000256" key="1">
    <source>
        <dbReference type="ARBA" id="ARBA00022450"/>
    </source>
</evidence>
<sequence>HILFFTFHHALLDAWSVELILADTLSHYHAIRCRPPTQFHDFIAQLTTDSLEQAERFWRTTLAGVKVTPAIQFPSPPTAQDTELAHHTHFHPLDPPLADIQHYCHRQGVTVNTLLLALWALTLARYAQVNDEVTFGTLVSGRSVAVPGIESMAGLCINTIPFRAHLPAEGSLSDFVREIGQHFLALSDYEQASLVDIQRWANLPADAPLFDTLLVYDNFQKAEAATKDGLKYIPRSGQNFTEYAYTAHFSHDHDRLNLRLTVQGVHSDTVYVGYMAQFINHCLVELIEGRAVAFADVLRLPLREHEQIQRWSAGNTVEFPQRDWMAPQLFTQNLATRPSAVALEAATGHFTYAEVYRRTCSIAADLRAKGFQPGDAAALIFTRCPEFIFSFFAVLLLGGVCVPMDAHNAPGRLRYMVELLDDPWLISITNHAEVITASALPVPATRQLHVDTLDFAAEHAPAFQPDTTRQPDDLMYIMFTSGTTGQPKGVQIRHRSLVNFVLSRATFYRFTPDIRYLLMFNIAFDASLNPIFSTFYAGGTLVLLDGDLLQTLGRVNTINTTPSVLAAIDPLLYPNLTTVVVGGESLPYGVAHAWSAQARVFNMYGPTEVTIDSHGGQVNPGEPISVGRTLANAQCHIVDADMRPVPVGVTGEILIGGAGLALGYWKQPDLTAQAFILNPFGSGRLYRTGDLGCWLPNGEVCILGRQDHQVKLRGFRIELGEIESTCQMYPGVSGAVALVRESRLVAYVAPGDLDVASLRRHLTAKLPAYMVPDNLLPLETIPLTSVGKTDRRALLALPLPEGDDELDIDDESDPSVSYVALKSAVMEVLGVGATKVRTTASFFRLGGDSVSAIRLATALRNRGYVVTVAQVFEHNTLGALSEVLHALQPAESPDEPYRPFSLLGSAGLEPDAVLPVVASTLGVESSTIQDILPPSSLQLGFLLSTLRDPSAYMVQESFDIDGDLDVDRLRRSWQDTASAHVILRTKFVEASDFSDHPFLQVVMDRAEVEWTSSDTTEEDLAAKEADYFTCDRQRGFELHGPLVRLALFRVGAARHVLFLTFHHALLDAWSVSIVKAETLERYHVLPTQVRTQYPAYLAQALDVDQAAMREFWRTTLDNAKWHPAVHFPLDHHSDRPGPSSVSHTINLALDTIRNFCVVQGITFNSLLRTVWALTLARYLGEEEEVTFGVLTSGRNLPVPGIEGMVGMCINTLPFRARLRPATSLLDLAQRINHESGALTAHEQCGLIDIKKWASVAPEVALFHTLLVYDHHLEYTPAASVTFDYQPRTGRNAAEYAYVAHFTETDDQLGIYLTFQPQYCDADYAQLICQFVEHCLTAMVANPHGPVDDSVQLPRAERALVDQWSAGTTALYPQREWLAPQLFTQNLDRRPHAVALESSAARYSYLEVYQGASMLAGALLTRGFQAGNTVALVFTRCTEFVISYLAVQLLGGVCAAMDAGNSPDRIRYMLELLDHPLVVSTSQHASLITVLELCDHQVIFADLVDGPAKGQNGRLPPLTRTPDDLVYIVFTSGTTGRPKGVQVTHRSAVNFIMAVNSDLGLDSSCRFLQAMNLSFDPVFKEMFCAFHAGGAVVVHEGELDEDLRRANICTLVPSVIAVFDPHSYPNLTTLLAGGEPLPPAVAEKWSSATVLYNFYGPSEATIASHRKLMLPGDKVTIGTTLANVQCHILDDRLRPVPIGLAGEICIGGAGVSGGYWKQPGLTDQAFVANPFGPGRLYRTGDLGCWLPNGEVQVFGRRDHQVKLRGFRIELGEIETACQTHPGVVNAVALVKEKRLVAYVTPSAVNKAELRRSITSRLPHYMVPEVIVSVETLPLTPIGKTDRRALQAIPLPPEVDDDVIDDQPLSDTFATLRRALAETLNVDPNRVVPSASFLRLGGDSISAIQFSSRCKKYGLKLTVADVLKHPILSQLEQRVELVDKATVGKASMDACGPTPLTAIERRIIPGMRHVNHFNQSFLLKCREPLTLDMLREAVRALVIHHDMLRVRLAPAGDEWHKEVLPLPTDTATEAFLARFAAVTEASLDKSDYEAWTLNQQQSIDVERGPVMACTLLTVNDQPHVYLAIHHLAVDFVSWRILLEDLESVLLGHTLPEKTTSFREWSTLVNAYAQTLPSNQWPDHGPTCALPIDFDRAPIRPVTYRTLQTVQQTLGRDLTEALYDRAAGHVDASPEEFLVAALLAAVTAKFNLDSLEMQMEGHGRRPWRSEIDISRTVGWFTSVYPASFHLGQAEHYSSLPTALRLLAHVKERLRSTPDHGFPYGLHRYLRRSKATGAHSGSPPSTPSDIVFNYSGRFEQLQAADAFWSPVILDGGWSHDLSLDELVGHALSATCDYHAHDGLVLSLQYSTLMYQDETVGGLASLWRQQLVGLITLATSSPQPCRTPADYPLTGLSEAAW</sequence>
<dbReference type="InterPro" id="IPR020806">
    <property type="entry name" value="PKS_PP-bd"/>
</dbReference>
<dbReference type="NCBIfam" id="TIGR01733">
    <property type="entry name" value="AA-adenyl-dom"/>
    <property type="match status" value="2"/>
</dbReference>
<dbReference type="InterPro" id="IPR036736">
    <property type="entry name" value="ACP-like_sf"/>
</dbReference>
<keyword evidence="2" id="KW-0597">Phosphoprotein</keyword>
<keyword evidence="1" id="KW-0596">Phosphopantetheine</keyword>
<gene>
    <name evidence="6" type="ORF">IWQ60_011997</name>
</gene>
<dbReference type="InterPro" id="IPR020845">
    <property type="entry name" value="AMP-binding_CS"/>
</dbReference>
<evidence type="ECO:0000256" key="4">
    <source>
        <dbReference type="SAM" id="SignalP"/>
    </source>
</evidence>
<dbReference type="InterPro" id="IPR042099">
    <property type="entry name" value="ANL_N_sf"/>
</dbReference>
<dbReference type="PROSITE" id="PS50075">
    <property type="entry name" value="CARRIER"/>
    <property type="match status" value="2"/>
</dbReference>
<feature type="chain" id="PRO_5040993588" description="Carrier domain-containing protein" evidence="4">
    <location>
        <begin position="23"/>
        <end position="2412"/>
    </location>
</feature>
<proteinExistence type="predicted"/>
<dbReference type="SUPFAM" id="SSF56801">
    <property type="entry name" value="Acetyl-CoA synthetase-like"/>
    <property type="match status" value="2"/>
</dbReference>
<evidence type="ECO:0000256" key="2">
    <source>
        <dbReference type="ARBA" id="ARBA00022553"/>
    </source>
</evidence>
<keyword evidence="4" id="KW-0732">Signal</keyword>
<dbReference type="OrthoDB" id="416786at2759"/>
<dbReference type="Gene3D" id="3.40.50.12780">
    <property type="entry name" value="N-terminal domain of ligase-like"/>
    <property type="match status" value="2"/>
</dbReference>
<protein>
    <recommendedName>
        <fullName evidence="5">Carrier domain-containing protein</fullName>
    </recommendedName>
</protein>
<dbReference type="Pfam" id="PF00501">
    <property type="entry name" value="AMP-binding"/>
    <property type="match status" value="2"/>
</dbReference>
<reference evidence="6" key="1">
    <citation type="submission" date="2022-07" db="EMBL/GenBank/DDBJ databases">
        <title>Phylogenomic reconstructions and comparative analyses of Kickxellomycotina fungi.</title>
        <authorList>
            <person name="Reynolds N.K."/>
            <person name="Stajich J.E."/>
            <person name="Barry K."/>
            <person name="Grigoriev I.V."/>
            <person name="Crous P."/>
            <person name="Smith M.E."/>
        </authorList>
    </citation>
    <scope>NUCLEOTIDE SEQUENCE</scope>
    <source>
        <strain evidence="6">RSA 861</strain>
    </source>
</reference>
<evidence type="ECO:0000313" key="6">
    <source>
        <dbReference type="EMBL" id="KAJ1906820.1"/>
    </source>
</evidence>
<keyword evidence="3" id="KW-0436">Ligase</keyword>
<feature type="non-terminal residue" evidence="6">
    <location>
        <position position="1"/>
    </location>
</feature>
<dbReference type="InterPro" id="IPR023213">
    <property type="entry name" value="CAT-like_dom_sf"/>
</dbReference>
<dbReference type="Gene3D" id="1.10.1200.10">
    <property type="entry name" value="ACP-like"/>
    <property type="match status" value="2"/>
</dbReference>
<feature type="domain" description="Carrier" evidence="5">
    <location>
        <begin position="1864"/>
        <end position="1937"/>
    </location>
</feature>
<dbReference type="GO" id="GO:0005737">
    <property type="term" value="C:cytoplasm"/>
    <property type="evidence" value="ECO:0007669"/>
    <property type="project" value="TreeGrafter"/>
</dbReference>
<dbReference type="SUPFAM" id="SSF47336">
    <property type="entry name" value="ACP-like"/>
    <property type="match status" value="2"/>
</dbReference>
<name>A0A9W7ZG36_9FUNG</name>
<dbReference type="InterPro" id="IPR000873">
    <property type="entry name" value="AMP-dep_synth/lig_dom"/>
</dbReference>
<dbReference type="Pfam" id="PF00668">
    <property type="entry name" value="Condensation"/>
    <property type="match status" value="3"/>
</dbReference>
<dbReference type="SUPFAM" id="SSF52777">
    <property type="entry name" value="CoA-dependent acyltransferases"/>
    <property type="match status" value="6"/>
</dbReference>
<dbReference type="InterPro" id="IPR045851">
    <property type="entry name" value="AMP-bd_C_sf"/>
</dbReference>